<feature type="domain" description="Methyltransferase type 11" evidence="1">
    <location>
        <begin position="48"/>
        <end position="143"/>
    </location>
</feature>
<name>A0A163ENA0_9BACL</name>
<keyword evidence="2" id="KW-0808">Transferase</keyword>
<dbReference type="EMBL" id="LWMH01000002">
    <property type="protein sequence ID" value="KZS43902.1"/>
    <property type="molecule type" value="Genomic_DNA"/>
</dbReference>
<dbReference type="Pfam" id="PF13489">
    <property type="entry name" value="Methyltransf_23"/>
    <property type="match status" value="1"/>
</dbReference>
<proteinExistence type="predicted"/>
<dbReference type="AlphaFoldDB" id="A0A163ENA0"/>
<keyword evidence="2" id="KW-0489">Methyltransferase</keyword>
<evidence type="ECO:0000313" key="3">
    <source>
        <dbReference type="Proteomes" id="UP000076796"/>
    </source>
</evidence>
<dbReference type="InterPro" id="IPR013216">
    <property type="entry name" value="Methyltransf_11"/>
</dbReference>
<dbReference type="InterPro" id="IPR029063">
    <property type="entry name" value="SAM-dependent_MTases_sf"/>
</dbReference>
<dbReference type="OrthoDB" id="9808140at2"/>
<dbReference type="Proteomes" id="UP000076796">
    <property type="component" value="Unassembled WGS sequence"/>
</dbReference>
<sequence>MLRDEPQKLVWDQLWSREVSYHWDSLSQTIYDKIIDISGGIQGKRMVEAGSGSGKISLRLAAEEAEVTLVDYSKNALYNSRSAFYRAKVPGTFILSDIREMQLPDHQFDLTWNAGVLEHFDEDEQVTILREMIRVTKPGGTVLVITPFAECLPYRAGKEAAEQLGTWMYGTEYPIFSLKDSFERSGIALIEESSIGFLNSLDFLDFIQDSQTVKHWLTKWYHGLTKEEKCNVPGYLLVSVGVVGTVPGKAMSSLHPSPETQLSPEDKLSRAQTIISSYHAKREKSHYLSAYKEEESTYWFPLLAILDSLLVARGTKVLDIGAAYGTLLMYSVLSGAKAYGLDMIPDYWSEELEQDYGVRWNLCNIEAEEIPGKEQFDVILFTEILEHMNYNPLPVLRKIKDRLTPGGSLLISTPWKRHFAPNQYDPDLLDMPYYQPGDGFIDAEIKYYTIDEMYALAENTAFQVKSFEVYNGHLLAWFVNK</sequence>
<evidence type="ECO:0000259" key="1">
    <source>
        <dbReference type="Pfam" id="PF08241"/>
    </source>
</evidence>
<organism evidence="2 3">
    <name type="scientific">Paenibacillus glucanolyticus</name>
    <dbReference type="NCBI Taxonomy" id="59843"/>
    <lineage>
        <taxon>Bacteria</taxon>
        <taxon>Bacillati</taxon>
        <taxon>Bacillota</taxon>
        <taxon>Bacilli</taxon>
        <taxon>Bacillales</taxon>
        <taxon>Paenibacillaceae</taxon>
        <taxon>Paenibacillus</taxon>
    </lineage>
</organism>
<dbReference type="Pfam" id="PF08241">
    <property type="entry name" value="Methyltransf_11"/>
    <property type="match status" value="1"/>
</dbReference>
<dbReference type="SUPFAM" id="SSF53335">
    <property type="entry name" value="S-adenosyl-L-methionine-dependent methyltransferases"/>
    <property type="match status" value="2"/>
</dbReference>
<dbReference type="STRING" id="59843.A3958_00185"/>
<dbReference type="RefSeq" id="WP_063480101.1">
    <property type="nucleotide sequence ID" value="NZ_CP147845.1"/>
</dbReference>
<dbReference type="GO" id="GO:0032259">
    <property type="term" value="P:methylation"/>
    <property type="evidence" value="ECO:0007669"/>
    <property type="project" value="UniProtKB-KW"/>
</dbReference>
<dbReference type="GO" id="GO:0008757">
    <property type="term" value="F:S-adenosylmethionine-dependent methyltransferase activity"/>
    <property type="evidence" value="ECO:0007669"/>
    <property type="project" value="InterPro"/>
</dbReference>
<dbReference type="Gene3D" id="3.40.50.150">
    <property type="entry name" value="Vaccinia Virus protein VP39"/>
    <property type="match status" value="2"/>
</dbReference>
<reference evidence="2" key="1">
    <citation type="journal article" date="2016" name="Genome Announc.">
        <title>Draft genomes of two strains of Paenibacillus glucanolyticus with capability to degrade lignocellulose.</title>
        <authorList>
            <person name="Mathews S.L."/>
            <person name="Pawlak J."/>
            <person name="Grunden A.M."/>
        </authorList>
    </citation>
    <scope>NUCLEOTIDE SEQUENCE [LARGE SCALE GENOMIC DNA]</scope>
    <source>
        <strain evidence="2">SLM1</strain>
    </source>
</reference>
<evidence type="ECO:0000313" key="2">
    <source>
        <dbReference type="EMBL" id="KZS43902.1"/>
    </source>
</evidence>
<protein>
    <submittedName>
        <fullName evidence="2">Methyltransferase type 11</fullName>
    </submittedName>
</protein>
<comment type="caution">
    <text evidence="2">The sequence shown here is derived from an EMBL/GenBank/DDBJ whole genome shotgun (WGS) entry which is preliminary data.</text>
</comment>
<dbReference type="PANTHER" id="PTHR43861">
    <property type="entry name" value="TRANS-ACONITATE 2-METHYLTRANSFERASE-RELATED"/>
    <property type="match status" value="1"/>
</dbReference>
<accession>A0A163ENA0</accession>
<dbReference type="GeneID" id="97554541"/>
<gene>
    <name evidence="2" type="ORF">AWU65_27880</name>
</gene>
<dbReference type="CDD" id="cd02440">
    <property type="entry name" value="AdoMet_MTases"/>
    <property type="match status" value="2"/>
</dbReference>
<keyword evidence="3" id="KW-1185">Reference proteome</keyword>